<dbReference type="CDD" id="cd17352">
    <property type="entry name" value="MFS_MCT_SLC16"/>
    <property type="match status" value="1"/>
</dbReference>
<dbReference type="InterPro" id="IPR020846">
    <property type="entry name" value="MFS_dom"/>
</dbReference>
<reference evidence="6" key="2">
    <citation type="submission" date="2023-06" db="EMBL/GenBank/DDBJ databases">
        <authorList>
            <consortium name="Lawrence Berkeley National Laboratory"/>
            <person name="Mondo S.J."/>
            <person name="Hensen N."/>
            <person name="Bonometti L."/>
            <person name="Westerberg I."/>
            <person name="Brannstrom I.O."/>
            <person name="Guillou S."/>
            <person name="Cros-Aarteil S."/>
            <person name="Calhoun S."/>
            <person name="Haridas S."/>
            <person name="Kuo A."/>
            <person name="Pangilinan J."/>
            <person name="Riley R."/>
            <person name="Labutti K."/>
            <person name="Andreopoulos B."/>
            <person name="Lipzen A."/>
            <person name="Chen C."/>
            <person name="Yanf M."/>
            <person name="Daum C."/>
            <person name="Ng V."/>
            <person name="Clum A."/>
            <person name="Steindorff A."/>
            <person name="Ohm R."/>
            <person name="Martin F."/>
            <person name="Silar P."/>
            <person name="Natvig D."/>
            <person name="Lalanne C."/>
            <person name="Gautier V."/>
            <person name="Ament-Velasquez S.L."/>
            <person name="Kruys A."/>
            <person name="Hutchinson M.I."/>
            <person name="Powell A.J."/>
            <person name="Barry K."/>
            <person name="Miller A.N."/>
            <person name="Grigoriev I.V."/>
            <person name="Debuchy R."/>
            <person name="Gladieux P."/>
            <person name="Thoren M.H."/>
            <person name="Johannesson H."/>
        </authorList>
    </citation>
    <scope>NUCLEOTIDE SEQUENCE</scope>
    <source>
        <strain evidence="6">PSN324</strain>
    </source>
</reference>
<dbReference type="PROSITE" id="PS50850">
    <property type="entry name" value="MFS"/>
    <property type="match status" value="1"/>
</dbReference>
<dbReference type="Proteomes" id="UP001321749">
    <property type="component" value="Unassembled WGS sequence"/>
</dbReference>
<dbReference type="InterPro" id="IPR011701">
    <property type="entry name" value="MFS"/>
</dbReference>
<feature type="transmembrane region" description="Helical" evidence="4">
    <location>
        <begin position="272"/>
        <end position="293"/>
    </location>
</feature>
<keyword evidence="4" id="KW-0812">Transmembrane</keyword>
<dbReference type="PANTHER" id="PTHR11360">
    <property type="entry name" value="MONOCARBOXYLATE TRANSPORTER"/>
    <property type="match status" value="1"/>
</dbReference>
<dbReference type="SUPFAM" id="SSF103473">
    <property type="entry name" value="MFS general substrate transporter"/>
    <property type="match status" value="1"/>
</dbReference>
<feature type="transmembrane region" description="Helical" evidence="4">
    <location>
        <begin position="401"/>
        <end position="424"/>
    </location>
</feature>
<keyword evidence="4" id="KW-0472">Membrane</keyword>
<accession>A0AAV9HL36</accession>
<evidence type="ECO:0000256" key="1">
    <source>
        <dbReference type="ARBA" id="ARBA00004141"/>
    </source>
</evidence>
<organism evidence="6 7">
    <name type="scientific">Cladorrhinum samala</name>
    <dbReference type="NCBI Taxonomy" id="585594"/>
    <lineage>
        <taxon>Eukaryota</taxon>
        <taxon>Fungi</taxon>
        <taxon>Dikarya</taxon>
        <taxon>Ascomycota</taxon>
        <taxon>Pezizomycotina</taxon>
        <taxon>Sordariomycetes</taxon>
        <taxon>Sordariomycetidae</taxon>
        <taxon>Sordariales</taxon>
        <taxon>Podosporaceae</taxon>
        <taxon>Cladorrhinum</taxon>
    </lineage>
</organism>
<feature type="transmembrane region" description="Helical" evidence="4">
    <location>
        <begin position="364"/>
        <end position="389"/>
    </location>
</feature>
<feature type="transmembrane region" description="Helical" evidence="4">
    <location>
        <begin position="430"/>
        <end position="450"/>
    </location>
</feature>
<comment type="caution">
    <text evidence="6">The sequence shown here is derived from an EMBL/GenBank/DDBJ whole genome shotgun (WGS) entry which is preliminary data.</text>
</comment>
<evidence type="ECO:0000313" key="7">
    <source>
        <dbReference type="Proteomes" id="UP001321749"/>
    </source>
</evidence>
<keyword evidence="4" id="KW-1133">Transmembrane helix</keyword>
<reference evidence="6" key="1">
    <citation type="journal article" date="2023" name="Mol. Phylogenet. Evol.">
        <title>Genome-scale phylogeny and comparative genomics of the fungal order Sordariales.</title>
        <authorList>
            <person name="Hensen N."/>
            <person name="Bonometti L."/>
            <person name="Westerberg I."/>
            <person name="Brannstrom I.O."/>
            <person name="Guillou S."/>
            <person name="Cros-Aarteil S."/>
            <person name="Calhoun S."/>
            <person name="Haridas S."/>
            <person name="Kuo A."/>
            <person name="Mondo S."/>
            <person name="Pangilinan J."/>
            <person name="Riley R."/>
            <person name="LaButti K."/>
            <person name="Andreopoulos B."/>
            <person name="Lipzen A."/>
            <person name="Chen C."/>
            <person name="Yan M."/>
            <person name="Daum C."/>
            <person name="Ng V."/>
            <person name="Clum A."/>
            <person name="Steindorff A."/>
            <person name="Ohm R.A."/>
            <person name="Martin F."/>
            <person name="Silar P."/>
            <person name="Natvig D.O."/>
            <person name="Lalanne C."/>
            <person name="Gautier V."/>
            <person name="Ament-Velasquez S.L."/>
            <person name="Kruys A."/>
            <person name="Hutchinson M.I."/>
            <person name="Powell A.J."/>
            <person name="Barry K."/>
            <person name="Miller A.N."/>
            <person name="Grigoriev I.V."/>
            <person name="Debuchy R."/>
            <person name="Gladieux P."/>
            <person name="Hiltunen Thoren M."/>
            <person name="Johannesson H."/>
        </authorList>
    </citation>
    <scope>NUCLEOTIDE SEQUENCE</scope>
    <source>
        <strain evidence="6">PSN324</strain>
    </source>
</reference>
<dbReference type="PANTHER" id="PTHR11360:SF130">
    <property type="entry name" value="MAJOR FACILITATOR SUPERFAMILY (MFS) PROFILE DOMAIN-CONTAINING PROTEIN-RELATED"/>
    <property type="match status" value="1"/>
</dbReference>
<dbReference type="InterPro" id="IPR036259">
    <property type="entry name" value="MFS_trans_sf"/>
</dbReference>
<evidence type="ECO:0000256" key="4">
    <source>
        <dbReference type="SAM" id="Phobius"/>
    </source>
</evidence>
<evidence type="ECO:0000256" key="3">
    <source>
        <dbReference type="SAM" id="MobiDB-lite"/>
    </source>
</evidence>
<name>A0AAV9HL36_9PEZI</name>
<sequence>MEDDTPVHGQRVHLPSDLEAKVSEDGSKHSSSPQQDIMQPNDVELTTVPSLALSNGLHDPIALTGAAPEGGWAAWMAVLASFFTIMNTWGVIISFGVFQPYYVSTLHRTRSDIAWIGSIAVFLLFFMGIISGRLTDAGYFRATTTIGAFLVVLGTFMTSLCHTYWQVIIAQGVCTGLGNGLLLTPMMTLITAYFSKRLALVMGIAACGSVTGGLIYPSMARTLLPSIGFGWTMRSIGFIQLGTFAVALACGRPRQTQKKSGPVVDWSVLKEMTFTLFFLGAFFSFMGVFFPFFFLSSYAGEKRGLSYTESLDLTLILNGIGFAGRLMPSLFARRIGTLNVFIAYVFASALCMYTWVPVHSTAGLYVWTAFYSLSVGGVQSLALAVVPIINSDMSKIGARMGIISAALGTGSLIGSPVSGAIISANGGSYVGAQVFSGSGLIVGGLFIFAAREVKRRQKQAGCWMKV</sequence>
<evidence type="ECO:0000259" key="5">
    <source>
        <dbReference type="PROSITE" id="PS50850"/>
    </source>
</evidence>
<dbReference type="Gene3D" id="1.20.1250.20">
    <property type="entry name" value="MFS general substrate transporter like domains"/>
    <property type="match status" value="2"/>
</dbReference>
<dbReference type="Pfam" id="PF07690">
    <property type="entry name" value="MFS_1"/>
    <property type="match status" value="1"/>
</dbReference>
<dbReference type="GO" id="GO:0016020">
    <property type="term" value="C:membrane"/>
    <property type="evidence" value="ECO:0007669"/>
    <property type="project" value="UniProtKB-SubCell"/>
</dbReference>
<proteinExistence type="inferred from homology"/>
<dbReference type="InterPro" id="IPR050327">
    <property type="entry name" value="Proton-linked_MCT"/>
</dbReference>
<feature type="transmembrane region" description="Helical" evidence="4">
    <location>
        <begin position="139"/>
        <end position="158"/>
    </location>
</feature>
<dbReference type="GO" id="GO:0022857">
    <property type="term" value="F:transmembrane transporter activity"/>
    <property type="evidence" value="ECO:0007669"/>
    <property type="project" value="InterPro"/>
</dbReference>
<keyword evidence="7" id="KW-1185">Reference proteome</keyword>
<feature type="compositionally biased region" description="Polar residues" evidence="3">
    <location>
        <begin position="29"/>
        <end position="38"/>
    </location>
</feature>
<protein>
    <submittedName>
        <fullName evidence="6">Major facilitator superfamily domain-containing protein</fullName>
    </submittedName>
</protein>
<feature type="transmembrane region" description="Helical" evidence="4">
    <location>
        <begin position="113"/>
        <end position="132"/>
    </location>
</feature>
<feature type="transmembrane region" description="Helical" evidence="4">
    <location>
        <begin position="164"/>
        <end position="186"/>
    </location>
</feature>
<comment type="similarity">
    <text evidence="2">Belongs to the major facilitator superfamily. Monocarboxylate porter (TC 2.A.1.13) family.</text>
</comment>
<evidence type="ECO:0000256" key="2">
    <source>
        <dbReference type="ARBA" id="ARBA00006727"/>
    </source>
</evidence>
<dbReference type="EMBL" id="MU865007">
    <property type="protein sequence ID" value="KAK4460670.1"/>
    <property type="molecule type" value="Genomic_DNA"/>
</dbReference>
<feature type="transmembrane region" description="Helical" evidence="4">
    <location>
        <begin position="231"/>
        <end position="251"/>
    </location>
</feature>
<feature type="domain" description="Major facilitator superfamily (MFS) profile" evidence="5">
    <location>
        <begin position="73"/>
        <end position="455"/>
    </location>
</feature>
<feature type="compositionally biased region" description="Basic and acidic residues" evidence="3">
    <location>
        <begin position="14"/>
        <end position="28"/>
    </location>
</feature>
<evidence type="ECO:0000313" key="6">
    <source>
        <dbReference type="EMBL" id="KAK4460670.1"/>
    </source>
</evidence>
<dbReference type="AlphaFoldDB" id="A0AAV9HL36"/>
<gene>
    <name evidence="6" type="ORF">QBC42DRAFT_332121</name>
</gene>
<comment type="subcellular location">
    <subcellularLocation>
        <location evidence="1">Membrane</location>
        <topology evidence="1">Multi-pass membrane protein</topology>
    </subcellularLocation>
</comment>
<feature type="transmembrane region" description="Helical" evidence="4">
    <location>
        <begin position="72"/>
        <end position="93"/>
    </location>
</feature>
<feature type="transmembrane region" description="Helical" evidence="4">
    <location>
        <begin position="338"/>
        <end position="358"/>
    </location>
</feature>
<feature type="region of interest" description="Disordered" evidence="3">
    <location>
        <begin position="1"/>
        <end position="39"/>
    </location>
</feature>
<feature type="transmembrane region" description="Helical" evidence="4">
    <location>
        <begin position="198"/>
        <end position="219"/>
    </location>
</feature>